<proteinExistence type="predicted"/>
<comment type="caution">
    <text evidence="2">The sequence shown here is derived from an EMBL/GenBank/DDBJ whole genome shotgun (WGS) entry which is preliminary data.</text>
</comment>
<evidence type="ECO:0000259" key="1">
    <source>
        <dbReference type="Pfam" id="PF00149"/>
    </source>
</evidence>
<accession>A0A1Q9ACT9</accession>
<dbReference type="PANTHER" id="PTHR42850:SF4">
    <property type="entry name" value="ZINC-DEPENDENT ENDOPOLYPHOSPHATASE"/>
    <property type="match status" value="1"/>
</dbReference>
<dbReference type="GO" id="GO:0005737">
    <property type="term" value="C:cytoplasm"/>
    <property type="evidence" value="ECO:0007669"/>
    <property type="project" value="TreeGrafter"/>
</dbReference>
<dbReference type="InterPro" id="IPR029052">
    <property type="entry name" value="Metallo-depent_PP-like"/>
</dbReference>
<dbReference type="CDD" id="cd00144">
    <property type="entry name" value="MPP_PPP_family"/>
    <property type="match status" value="1"/>
</dbReference>
<sequence length="268" mass="29833">MTRLLYGLAGFRRSQSRAASDRRSRLFLPQIDPRHVLYAIGDVHGCLKALRAAELCIFADLARQNRAGTIVLLGDYVDRGPHSAQVIEHLRQPTPPSVQRIALCGNHDDLFLRFLRRPEKHRHWLEMGGDKTLRSYGIDATKLLHSGGLPALSEAMLRLIPSDHVDFLAGLPVFLAYGQHLFVHAGIRPSIPLEDQTEEDLLWIREPFLSTGPGLPVTVVHGHTVVKEPIFAEGRIGIDTGCYRSGRLTVLKLQENTVDFLPVPPSGE</sequence>
<name>A0A1Q9ACT9_9HYPH</name>
<evidence type="ECO:0000313" key="2">
    <source>
        <dbReference type="EMBL" id="OLP52719.1"/>
    </source>
</evidence>
<dbReference type="GO" id="GO:0008803">
    <property type="term" value="F:bis(5'-nucleosyl)-tetraphosphatase (symmetrical) activity"/>
    <property type="evidence" value="ECO:0007669"/>
    <property type="project" value="TreeGrafter"/>
</dbReference>
<gene>
    <name evidence="2" type="ORF">BJF92_14350</name>
</gene>
<dbReference type="InterPro" id="IPR050126">
    <property type="entry name" value="Ap4A_hydrolase"/>
</dbReference>
<feature type="domain" description="Calcineurin-like phosphoesterase" evidence="1">
    <location>
        <begin position="38"/>
        <end position="234"/>
    </location>
</feature>
<reference evidence="2 3" key="1">
    <citation type="submission" date="2016-09" db="EMBL/GenBank/DDBJ databases">
        <title>Rhizobium sp. nov., a novel species isolated from the rice rhizosphere.</title>
        <authorList>
            <person name="Zhao J."/>
            <person name="Zhang X."/>
        </authorList>
    </citation>
    <scope>NUCLEOTIDE SEQUENCE [LARGE SCALE GENOMIC DNA]</scope>
    <source>
        <strain evidence="2 3">MH17</strain>
    </source>
</reference>
<dbReference type="STRING" id="1672749.BJF92_14350"/>
<dbReference type="PANTHER" id="PTHR42850">
    <property type="entry name" value="METALLOPHOSPHOESTERASE"/>
    <property type="match status" value="1"/>
</dbReference>
<dbReference type="EMBL" id="MKIO01000047">
    <property type="protein sequence ID" value="OLP52719.1"/>
    <property type="molecule type" value="Genomic_DNA"/>
</dbReference>
<dbReference type="GO" id="GO:0110154">
    <property type="term" value="P:RNA decapping"/>
    <property type="evidence" value="ECO:0007669"/>
    <property type="project" value="TreeGrafter"/>
</dbReference>
<dbReference type="GO" id="GO:0016791">
    <property type="term" value="F:phosphatase activity"/>
    <property type="evidence" value="ECO:0007669"/>
    <property type="project" value="TreeGrafter"/>
</dbReference>
<evidence type="ECO:0000313" key="3">
    <source>
        <dbReference type="Proteomes" id="UP000186143"/>
    </source>
</evidence>
<dbReference type="Proteomes" id="UP000186143">
    <property type="component" value="Unassembled WGS sequence"/>
</dbReference>
<dbReference type="InterPro" id="IPR004843">
    <property type="entry name" value="Calcineurin-like_PHP"/>
</dbReference>
<dbReference type="SUPFAM" id="SSF56300">
    <property type="entry name" value="Metallo-dependent phosphatases"/>
    <property type="match status" value="1"/>
</dbReference>
<organism evidence="2 3">
    <name type="scientific">Xaviernesmea rhizosphaerae</name>
    <dbReference type="NCBI Taxonomy" id="1672749"/>
    <lineage>
        <taxon>Bacteria</taxon>
        <taxon>Pseudomonadati</taxon>
        <taxon>Pseudomonadota</taxon>
        <taxon>Alphaproteobacteria</taxon>
        <taxon>Hyphomicrobiales</taxon>
        <taxon>Rhizobiaceae</taxon>
        <taxon>Rhizobium/Agrobacterium group</taxon>
        <taxon>Xaviernesmea</taxon>
    </lineage>
</organism>
<dbReference type="AlphaFoldDB" id="A0A1Q9ACT9"/>
<dbReference type="Gene3D" id="3.60.21.10">
    <property type="match status" value="1"/>
</dbReference>
<protein>
    <recommendedName>
        <fullName evidence="1">Calcineurin-like phosphoesterase domain-containing protein</fullName>
    </recommendedName>
</protein>
<dbReference type="Pfam" id="PF00149">
    <property type="entry name" value="Metallophos"/>
    <property type="match status" value="1"/>
</dbReference>